<keyword evidence="1" id="KW-1133">Transmembrane helix</keyword>
<keyword evidence="4" id="KW-1185">Reference proteome</keyword>
<keyword evidence="1" id="KW-0472">Membrane</keyword>
<evidence type="ECO:0000313" key="3">
    <source>
        <dbReference type="EMBL" id="GCE76292.1"/>
    </source>
</evidence>
<proteinExistence type="predicted"/>
<gene>
    <name evidence="3" type="ORF">CBZ_13480</name>
</gene>
<dbReference type="AlphaFoldDB" id="A0A402DQ71"/>
<dbReference type="EMBL" id="BIMR01000088">
    <property type="protein sequence ID" value="GCE76292.1"/>
    <property type="molecule type" value="Genomic_DNA"/>
</dbReference>
<dbReference type="Pfam" id="PF13400">
    <property type="entry name" value="Tad"/>
    <property type="match status" value="1"/>
</dbReference>
<feature type="transmembrane region" description="Helical" evidence="1">
    <location>
        <begin position="29"/>
        <end position="50"/>
    </location>
</feature>
<dbReference type="Proteomes" id="UP000289954">
    <property type="component" value="Unassembled WGS sequence"/>
</dbReference>
<name>A0A402DQ71_9CELL</name>
<organism evidence="3 4">
    <name type="scientific">Cellulomonas biazotea</name>
    <dbReference type="NCBI Taxonomy" id="1709"/>
    <lineage>
        <taxon>Bacteria</taxon>
        <taxon>Bacillati</taxon>
        <taxon>Actinomycetota</taxon>
        <taxon>Actinomycetes</taxon>
        <taxon>Micrococcales</taxon>
        <taxon>Cellulomonadaceae</taxon>
        <taxon>Cellulomonas</taxon>
    </lineage>
</organism>
<reference evidence="3 4" key="1">
    <citation type="submission" date="2019-01" db="EMBL/GenBank/DDBJ databases">
        <title>Draft genome sequence of Cellulomonas takizawaensis strain TKZ-21.</title>
        <authorList>
            <person name="Yamamura H."/>
            <person name="Hayashi T."/>
            <person name="Hamada M."/>
            <person name="Serisawa Y."/>
            <person name="Matsuyama K."/>
            <person name="Nakagawa Y."/>
            <person name="Otoguro M."/>
            <person name="Yanagida F."/>
            <person name="Hayakawa M."/>
        </authorList>
    </citation>
    <scope>NUCLEOTIDE SEQUENCE [LARGE SCALE GENOMIC DNA]</scope>
    <source>
        <strain evidence="3 4">NBRC12680</strain>
    </source>
</reference>
<dbReference type="OrthoDB" id="4793549at2"/>
<evidence type="ECO:0000259" key="2">
    <source>
        <dbReference type="Pfam" id="PF13400"/>
    </source>
</evidence>
<comment type="caution">
    <text evidence="3">The sequence shown here is derived from an EMBL/GenBank/DDBJ whole genome shotgun (WGS) entry which is preliminary data.</text>
</comment>
<dbReference type="InterPro" id="IPR028087">
    <property type="entry name" value="Tad_N"/>
</dbReference>
<evidence type="ECO:0000256" key="1">
    <source>
        <dbReference type="SAM" id="Phobius"/>
    </source>
</evidence>
<evidence type="ECO:0000313" key="4">
    <source>
        <dbReference type="Proteomes" id="UP000289954"/>
    </source>
</evidence>
<sequence>MSGVRWLRVVVRRVVGRVRGAAGDDSGQVLLLTLCFVTVALLLVLVVAAATGVHLERKRLVALADVVALDASDAIADPGYFAPGAGQGDPDRGGLPLSDASVRAAVDAYLAEHADATASFVEVRVLEATSPDGRSAHVRLGALVRVPVVGVVLQPWSEGITLEAGSSSRSS</sequence>
<protein>
    <recommendedName>
        <fullName evidence="2">Putative Flp pilus-assembly TadG-like N-terminal domain-containing protein</fullName>
    </recommendedName>
</protein>
<dbReference type="RefSeq" id="WP_130780895.1">
    <property type="nucleotide sequence ID" value="NZ_BIMR01000088.1"/>
</dbReference>
<accession>A0A402DQ71</accession>
<feature type="domain" description="Putative Flp pilus-assembly TadG-like N-terminal" evidence="2">
    <location>
        <begin position="27"/>
        <end position="71"/>
    </location>
</feature>
<keyword evidence="1" id="KW-0812">Transmembrane</keyword>